<evidence type="ECO:0000313" key="3">
    <source>
        <dbReference type="EMBL" id="TFV94924.1"/>
    </source>
</evidence>
<dbReference type="GO" id="GO:0008270">
    <property type="term" value="F:zinc ion binding"/>
    <property type="evidence" value="ECO:0007669"/>
    <property type="project" value="InterPro"/>
</dbReference>
<reference evidence="3 4" key="1">
    <citation type="journal article" date="2018" name="J. Microbiol.">
        <title>Leifsonia flava sp. nov., a novel actinobacterium isolated from the rhizosphere of Aquilegia viridiflora.</title>
        <authorList>
            <person name="Cai Y."/>
            <person name="Tao W.Z."/>
            <person name="Ma Y.J."/>
            <person name="Cheng J."/>
            <person name="Zhang M.Y."/>
            <person name="Zhang Y.X."/>
        </authorList>
    </citation>
    <scope>NUCLEOTIDE SEQUENCE [LARGE SCALE GENOMIC DNA]</scope>
    <source>
        <strain evidence="3 4">SYP-B2174</strain>
    </source>
</reference>
<protein>
    <submittedName>
        <fullName evidence="3">HNH endonuclease</fullName>
    </submittedName>
</protein>
<evidence type="ECO:0000256" key="1">
    <source>
        <dbReference type="SAM" id="MobiDB-lite"/>
    </source>
</evidence>
<dbReference type="RefSeq" id="WP_135121522.1">
    <property type="nucleotide sequence ID" value="NZ_SPQZ01000008.1"/>
</dbReference>
<dbReference type="EMBL" id="SPQZ01000008">
    <property type="protein sequence ID" value="TFV94924.1"/>
    <property type="molecule type" value="Genomic_DNA"/>
</dbReference>
<feature type="domain" description="HNH" evidence="2">
    <location>
        <begin position="5"/>
        <end position="48"/>
    </location>
</feature>
<keyword evidence="3" id="KW-0378">Hydrolase</keyword>
<accession>A0A4Y9QQP0</accession>
<keyword evidence="4" id="KW-1185">Reference proteome</keyword>
<evidence type="ECO:0000259" key="2">
    <source>
        <dbReference type="Pfam" id="PF01844"/>
    </source>
</evidence>
<dbReference type="Proteomes" id="UP000298127">
    <property type="component" value="Unassembled WGS sequence"/>
</dbReference>
<dbReference type="GO" id="GO:0004519">
    <property type="term" value="F:endonuclease activity"/>
    <property type="evidence" value="ECO:0007669"/>
    <property type="project" value="UniProtKB-KW"/>
</dbReference>
<feature type="non-terminal residue" evidence="3">
    <location>
        <position position="1"/>
    </location>
</feature>
<dbReference type="GO" id="GO:0003676">
    <property type="term" value="F:nucleic acid binding"/>
    <property type="evidence" value="ECO:0007669"/>
    <property type="project" value="InterPro"/>
</dbReference>
<comment type="caution">
    <text evidence="3">The sequence shown here is derived from an EMBL/GenBank/DDBJ whole genome shotgun (WGS) entry which is preliminary data.</text>
</comment>
<sequence>RDGGCAFCGTTGSYAEAHHLAWWDRDTGPTNLNNGVLLCRTDHQRIHHDGWTITTHAGQVWFTPPPHIDPTRTPRLGGRARFDYTPDQADGP</sequence>
<evidence type="ECO:0000313" key="4">
    <source>
        <dbReference type="Proteomes" id="UP000298127"/>
    </source>
</evidence>
<dbReference type="AlphaFoldDB" id="A0A4Y9QQP0"/>
<organism evidence="3 4">
    <name type="scientific">Orlajensenia leifsoniae</name>
    <dbReference type="NCBI Taxonomy" id="2561933"/>
    <lineage>
        <taxon>Bacteria</taxon>
        <taxon>Bacillati</taxon>
        <taxon>Actinomycetota</taxon>
        <taxon>Actinomycetes</taxon>
        <taxon>Micrococcales</taxon>
        <taxon>Microbacteriaceae</taxon>
        <taxon>Orlajensenia</taxon>
    </lineage>
</organism>
<name>A0A4Y9QQP0_9MICO</name>
<gene>
    <name evidence="3" type="ORF">E4M00_16165</name>
</gene>
<feature type="region of interest" description="Disordered" evidence="1">
    <location>
        <begin position="62"/>
        <end position="92"/>
    </location>
</feature>
<keyword evidence="3" id="KW-0540">Nuclease</keyword>
<proteinExistence type="predicted"/>
<dbReference type="Pfam" id="PF01844">
    <property type="entry name" value="HNH"/>
    <property type="match status" value="1"/>
</dbReference>
<dbReference type="InterPro" id="IPR002711">
    <property type="entry name" value="HNH"/>
</dbReference>
<keyword evidence="3" id="KW-0255">Endonuclease</keyword>